<feature type="domain" description="N-acetyltransferase" evidence="1">
    <location>
        <begin position="1"/>
        <end position="154"/>
    </location>
</feature>
<dbReference type="InterPro" id="IPR016181">
    <property type="entry name" value="Acyl_CoA_acyltransferase"/>
</dbReference>
<keyword evidence="3" id="KW-1185">Reference proteome</keyword>
<dbReference type="GO" id="GO:0016747">
    <property type="term" value="F:acyltransferase activity, transferring groups other than amino-acyl groups"/>
    <property type="evidence" value="ECO:0007669"/>
    <property type="project" value="InterPro"/>
</dbReference>
<gene>
    <name evidence="2" type="ORF">D3H65_16860</name>
</gene>
<evidence type="ECO:0000259" key="1">
    <source>
        <dbReference type="PROSITE" id="PS51186"/>
    </source>
</evidence>
<sequence>MLMRPASPEDRPAIIELLRQSLGESSIPKSEALWLWKHEQNPFGPSYVLVAEEAGKLIGLRAFMQWEWLRNDKIYKAVRAVDTATHPDYQGKGIFKKLTLQQLEICRKDGVLFVFNTPNLQSRPGYLKMGWVMQGKMPLKIALLKPFAMARTRLFNKEKYAGQQDDPSPFQKWPHEVLNSLEGYVQKTEQLATVFSPQYISWRYANNPLFTYNYFTDQENFLLITRIKMHAYTKELRLVDFIKLNPRADNSYLDATLKRQVLPFCTRHQIDFISFSGQQYRANRACFKWMGLLPIRPLGPIITLKDLNMKEDFRHLLDTKNWCYSTGDLELF</sequence>
<accession>A0A3B7MRE5</accession>
<dbReference type="SUPFAM" id="SSF55729">
    <property type="entry name" value="Acyl-CoA N-acyltransferases (Nat)"/>
    <property type="match status" value="1"/>
</dbReference>
<dbReference type="EMBL" id="CP032157">
    <property type="protein sequence ID" value="AXY75546.1"/>
    <property type="molecule type" value="Genomic_DNA"/>
</dbReference>
<evidence type="ECO:0000313" key="3">
    <source>
        <dbReference type="Proteomes" id="UP000263900"/>
    </source>
</evidence>
<keyword evidence="2" id="KW-0808">Transferase</keyword>
<evidence type="ECO:0000313" key="2">
    <source>
        <dbReference type="EMBL" id="AXY75546.1"/>
    </source>
</evidence>
<reference evidence="2 3" key="1">
    <citation type="submission" date="2018-09" db="EMBL/GenBank/DDBJ databases">
        <title>Genome sequencing of strain 6GH32-13.</title>
        <authorList>
            <person name="Weon H.-Y."/>
            <person name="Heo J."/>
            <person name="Kwon S.-W."/>
        </authorList>
    </citation>
    <scope>NUCLEOTIDE SEQUENCE [LARGE SCALE GENOMIC DNA]</scope>
    <source>
        <strain evidence="2 3">5GH32-13</strain>
    </source>
</reference>
<dbReference type="Gene3D" id="3.40.630.30">
    <property type="match status" value="1"/>
</dbReference>
<dbReference type="CDD" id="cd04301">
    <property type="entry name" value="NAT_SF"/>
    <property type="match status" value="1"/>
</dbReference>
<dbReference type="InterPro" id="IPR000182">
    <property type="entry name" value="GNAT_dom"/>
</dbReference>
<proteinExistence type="predicted"/>
<dbReference type="KEGG" id="pseg:D3H65_16860"/>
<dbReference type="PROSITE" id="PS51186">
    <property type="entry name" value="GNAT"/>
    <property type="match status" value="1"/>
</dbReference>
<name>A0A3B7MRE5_9BACT</name>
<protein>
    <submittedName>
        <fullName evidence="2">GNAT family N-acetyltransferase</fullName>
    </submittedName>
</protein>
<dbReference type="Pfam" id="PF13527">
    <property type="entry name" value="Acetyltransf_9"/>
    <property type="match status" value="1"/>
</dbReference>
<dbReference type="AlphaFoldDB" id="A0A3B7MRE5"/>
<dbReference type="OrthoDB" id="5570877at2"/>
<organism evidence="2 3">
    <name type="scientific">Paraflavitalea soli</name>
    <dbReference type="NCBI Taxonomy" id="2315862"/>
    <lineage>
        <taxon>Bacteria</taxon>
        <taxon>Pseudomonadati</taxon>
        <taxon>Bacteroidota</taxon>
        <taxon>Chitinophagia</taxon>
        <taxon>Chitinophagales</taxon>
        <taxon>Chitinophagaceae</taxon>
        <taxon>Paraflavitalea</taxon>
    </lineage>
</organism>
<dbReference type="Proteomes" id="UP000263900">
    <property type="component" value="Chromosome"/>
</dbReference>